<accession>A0A3G8YFY9</accession>
<evidence type="ECO:0000313" key="2">
    <source>
        <dbReference type="EMBL" id="AZI44212.1"/>
    </source>
</evidence>
<proteinExistence type="predicted"/>
<dbReference type="Pfam" id="PF03704">
    <property type="entry name" value="BTAD"/>
    <property type="match status" value="1"/>
</dbReference>
<feature type="domain" description="Bacterial transcriptional activator" evidence="1">
    <location>
        <begin position="20"/>
        <end position="92"/>
    </location>
</feature>
<evidence type="ECO:0000259" key="1">
    <source>
        <dbReference type="Pfam" id="PF03704"/>
    </source>
</evidence>
<keyword evidence="3" id="KW-1185">Reference proteome</keyword>
<name>A0A3G8YFY9_9DEIO</name>
<dbReference type="Gene3D" id="1.25.40.10">
    <property type="entry name" value="Tetratricopeptide repeat domain"/>
    <property type="match status" value="1"/>
</dbReference>
<protein>
    <recommendedName>
        <fullName evidence="1">Bacterial transcriptional activator domain-containing protein</fullName>
    </recommendedName>
</protein>
<dbReference type="KEGG" id="dph:EHF33_15025"/>
<dbReference type="AlphaFoldDB" id="A0A3G8YFY9"/>
<dbReference type="OrthoDB" id="58925at2"/>
<sequence>MELCAEAARAGIKLSRLLDESGHPEAATDALATALKRDPLISEQYHQQLMIRLALRADRYAAIEHYRRYVRYLRAEVGDTPMHETTALAQHIKDGLPLGSLAALGSFGLSGHLTTSLM</sequence>
<dbReference type="EMBL" id="CP034184">
    <property type="protein sequence ID" value="AZI44212.1"/>
    <property type="molecule type" value="Genomic_DNA"/>
</dbReference>
<dbReference type="SUPFAM" id="SSF48452">
    <property type="entry name" value="TPR-like"/>
    <property type="match status" value="1"/>
</dbReference>
<dbReference type="Proteomes" id="UP000276417">
    <property type="component" value="Chromosome 2"/>
</dbReference>
<gene>
    <name evidence="2" type="ORF">EHF33_15025</name>
</gene>
<dbReference type="InterPro" id="IPR005158">
    <property type="entry name" value="BTAD"/>
</dbReference>
<reference evidence="2 3" key="1">
    <citation type="submission" date="2018-11" db="EMBL/GenBank/DDBJ databases">
        <title>Deinococcus shelandsis sp. nov., isolated from South Shetland Islands soil of Antarctica.</title>
        <authorList>
            <person name="Tian J."/>
        </authorList>
    </citation>
    <scope>NUCLEOTIDE SEQUENCE [LARGE SCALE GENOMIC DNA]</scope>
    <source>
        <strain evidence="2 3">S14-83T</strain>
    </source>
</reference>
<organism evidence="2 3">
    <name type="scientific">Deinococcus psychrotolerans</name>
    <dbReference type="NCBI Taxonomy" id="2489213"/>
    <lineage>
        <taxon>Bacteria</taxon>
        <taxon>Thermotogati</taxon>
        <taxon>Deinococcota</taxon>
        <taxon>Deinococci</taxon>
        <taxon>Deinococcales</taxon>
        <taxon>Deinococcaceae</taxon>
        <taxon>Deinococcus</taxon>
    </lineage>
</organism>
<dbReference type="InterPro" id="IPR011990">
    <property type="entry name" value="TPR-like_helical_dom_sf"/>
</dbReference>
<evidence type="ECO:0000313" key="3">
    <source>
        <dbReference type="Proteomes" id="UP000276417"/>
    </source>
</evidence>